<dbReference type="PANTHER" id="PTHR47918">
    <property type="entry name" value="DNA-BINDING PROTEIN FIS"/>
    <property type="match status" value="1"/>
</dbReference>
<dbReference type="GO" id="GO:0006355">
    <property type="term" value="P:regulation of DNA-templated transcription"/>
    <property type="evidence" value="ECO:0007669"/>
    <property type="project" value="InterPro"/>
</dbReference>
<name>A0A6M0JX03_9GAMM</name>
<dbReference type="Gene3D" id="1.10.10.60">
    <property type="entry name" value="Homeodomain-like"/>
    <property type="match status" value="1"/>
</dbReference>
<keyword evidence="6" id="KW-1185">Reference proteome</keyword>
<dbReference type="SUPFAM" id="SSF46689">
    <property type="entry name" value="Homeodomain-like"/>
    <property type="match status" value="1"/>
</dbReference>
<reference evidence="5 6" key="1">
    <citation type="submission" date="2020-02" db="EMBL/GenBank/DDBJ databases">
        <title>Genome sequences of Thiorhodococcus mannitoliphagus and Thiorhodococcus minor, purple sulfur photosynthetic bacteria in the gammaproteobacterial family, Chromatiaceae.</title>
        <authorList>
            <person name="Aviles F.A."/>
            <person name="Meyer T.E."/>
            <person name="Kyndt J.A."/>
        </authorList>
    </citation>
    <scope>NUCLEOTIDE SEQUENCE [LARGE SCALE GENOMIC DNA]</scope>
    <source>
        <strain evidence="5 6">DSM 11518</strain>
    </source>
</reference>
<accession>A0A6M0JX03</accession>
<evidence type="ECO:0000256" key="3">
    <source>
        <dbReference type="ARBA" id="ARBA00029540"/>
    </source>
</evidence>
<protein>
    <recommendedName>
        <fullName evidence="3">Putative Fis-like DNA-binding protein</fullName>
    </recommendedName>
</protein>
<dbReference type="PRINTS" id="PR01590">
    <property type="entry name" value="HTHFIS"/>
</dbReference>
<dbReference type="PRINTS" id="PR01591">
    <property type="entry name" value="DNABINDNGFIS"/>
</dbReference>
<dbReference type="GO" id="GO:0043565">
    <property type="term" value="F:sequence-specific DNA binding"/>
    <property type="evidence" value="ECO:0007669"/>
    <property type="project" value="InterPro"/>
</dbReference>
<organism evidence="5 6">
    <name type="scientific">Thiorhodococcus minor</name>
    <dbReference type="NCBI Taxonomy" id="57489"/>
    <lineage>
        <taxon>Bacteria</taxon>
        <taxon>Pseudomonadati</taxon>
        <taxon>Pseudomonadota</taxon>
        <taxon>Gammaproteobacteria</taxon>
        <taxon>Chromatiales</taxon>
        <taxon>Chromatiaceae</taxon>
        <taxon>Thiorhodococcus</taxon>
    </lineage>
</organism>
<dbReference type="EMBL" id="JAAIJQ010000021">
    <property type="protein sequence ID" value="NEV62066.1"/>
    <property type="molecule type" value="Genomic_DNA"/>
</dbReference>
<evidence type="ECO:0000313" key="5">
    <source>
        <dbReference type="EMBL" id="NEV62066.1"/>
    </source>
</evidence>
<proteinExistence type="inferred from homology"/>
<evidence type="ECO:0000259" key="4">
    <source>
        <dbReference type="Pfam" id="PF02954"/>
    </source>
</evidence>
<dbReference type="InterPro" id="IPR005412">
    <property type="entry name" value="Fis_DNA-bd"/>
</dbReference>
<gene>
    <name evidence="5" type="ORF">G3446_09215</name>
</gene>
<comment type="caution">
    <text evidence="5">The sequence shown here is derived from an EMBL/GenBank/DDBJ whole genome shotgun (WGS) entry which is preliminary data.</text>
</comment>
<keyword evidence="2" id="KW-0238">DNA-binding</keyword>
<comment type="similarity">
    <text evidence="1">Belongs to the transcriptional regulatory Fis family.</text>
</comment>
<evidence type="ECO:0000256" key="1">
    <source>
        <dbReference type="ARBA" id="ARBA00008559"/>
    </source>
</evidence>
<dbReference type="PANTHER" id="PTHR47918:SF1">
    <property type="entry name" value="DNA-BINDING PROTEIN FIS"/>
    <property type="match status" value="1"/>
</dbReference>
<dbReference type="RefSeq" id="WP_164452536.1">
    <property type="nucleotide sequence ID" value="NZ_JAAIJQ010000021.1"/>
</dbReference>
<dbReference type="InterPro" id="IPR002197">
    <property type="entry name" value="HTH_Fis"/>
</dbReference>
<dbReference type="InterPro" id="IPR009057">
    <property type="entry name" value="Homeodomain-like_sf"/>
</dbReference>
<sequence length="100" mass="11301">MRAEASRQLPEAESTGLTIIDADRTDPLSKCVRDALGSYLDNMADHEVKGLYTLVMEEVERPLFETVLEHTKGNLSHAAKMLGMTRNTLRKRLSHYGIER</sequence>
<evidence type="ECO:0000256" key="2">
    <source>
        <dbReference type="ARBA" id="ARBA00023125"/>
    </source>
</evidence>
<dbReference type="Proteomes" id="UP000483379">
    <property type="component" value="Unassembled WGS sequence"/>
</dbReference>
<dbReference type="Pfam" id="PF02954">
    <property type="entry name" value="HTH_8"/>
    <property type="match status" value="1"/>
</dbReference>
<dbReference type="InterPro" id="IPR050207">
    <property type="entry name" value="Trans_regulatory_Fis"/>
</dbReference>
<dbReference type="AlphaFoldDB" id="A0A6M0JX03"/>
<evidence type="ECO:0000313" key="6">
    <source>
        <dbReference type="Proteomes" id="UP000483379"/>
    </source>
</evidence>
<feature type="domain" description="DNA binding HTH" evidence="4">
    <location>
        <begin position="56"/>
        <end position="96"/>
    </location>
</feature>